<dbReference type="EMBL" id="CP002355">
    <property type="protein sequence ID" value="ADR33331.1"/>
    <property type="molecule type" value="Genomic_DNA"/>
</dbReference>
<evidence type="ECO:0000256" key="1">
    <source>
        <dbReference type="SAM" id="Phobius"/>
    </source>
</evidence>
<evidence type="ECO:0000313" key="2">
    <source>
        <dbReference type="EMBL" id="ADR33331.1"/>
    </source>
</evidence>
<dbReference type="eggNOG" id="COG1807">
    <property type="taxonomic scope" value="Bacteria"/>
</dbReference>
<keyword evidence="3" id="KW-1185">Reference proteome</keyword>
<dbReference type="OrthoDB" id="5362731at2"/>
<reference evidence="2 3" key="1">
    <citation type="journal article" date="2012" name="Stand. Genomic Sci.">
        <title>Complete genome sequence of the sulfur compounds oxidizing chemolithoautotroph Sulfuricurvum kujiense type strain (YK-1(T)).</title>
        <authorList>
            <person name="Han C."/>
            <person name="Kotsyurbenko O."/>
            <person name="Chertkov O."/>
            <person name="Held B."/>
            <person name="Lapidus A."/>
            <person name="Nolan M."/>
            <person name="Lucas S."/>
            <person name="Hammon N."/>
            <person name="Deshpande S."/>
            <person name="Cheng J.F."/>
            <person name="Tapia R."/>
            <person name="Goodwin L.A."/>
            <person name="Pitluck S."/>
            <person name="Liolios K."/>
            <person name="Pagani I."/>
            <person name="Ivanova N."/>
            <person name="Mavromatis K."/>
            <person name="Mikhailova N."/>
            <person name="Pati A."/>
            <person name="Chen A."/>
            <person name="Palaniappan K."/>
            <person name="Land M."/>
            <person name="Hauser L."/>
            <person name="Chang Y.J."/>
            <person name="Jeffries C.D."/>
            <person name="Brambilla E.M."/>
            <person name="Rohde M."/>
            <person name="Spring S."/>
            <person name="Sikorski J."/>
            <person name="Goker M."/>
            <person name="Woyke T."/>
            <person name="Bristow J."/>
            <person name="Eisen J.A."/>
            <person name="Markowitz V."/>
            <person name="Hugenholtz P."/>
            <person name="Kyrpides N.C."/>
            <person name="Klenk H.P."/>
            <person name="Detter J.C."/>
        </authorList>
    </citation>
    <scope>NUCLEOTIDE SEQUENCE [LARGE SCALE GENOMIC DNA]</scope>
    <source>
        <strain evidence="3">ATCC BAA-921 / DSM 16994 / JCM 11577 / YK-1</strain>
    </source>
</reference>
<evidence type="ECO:0000313" key="3">
    <source>
        <dbReference type="Proteomes" id="UP000008721"/>
    </source>
</evidence>
<accession>E4U0V5</accession>
<dbReference type="STRING" id="709032.Sulku_0665"/>
<feature type="transmembrane region" description="Helical" evidence="1">
    <location>
        <begin position="252"/>
        <end position="273"/>
    </location>
</feature>
<feature type="transmembrane region" description="Helical" evidence="1">
    <location>
        <begin position="197"/>
        <end position="215"/>
    </location>
</feature>
<gene>
    <name evidence="2" type="ordered locus">Sulku_0665</name>
</gene>
<feature type="transmembrane region" description="Helical" evidence="1">
    <location>
        <begin position="164"/>
        <end position="185"/>
    </location>
</feature>
<dbReference type="AlphaFoldDB" id="E4U0V5"/>
<dbReference type="RefSeq" id="WP_013459528.1">
    <property type="nucleotide sequence ID" value="NC_014762.1"/>
</dbReference>
<feature type="transmembrane region" description="Helical" evidence="1">
    <location>
        <begin position="129"/>
        <end position="152"/>
    </location>
</feature>
<feature type="transmembrane region" description="Helical" evidence="1">
    <location>
        <begin position="90"/>
        <end position="109"/>
    </location>
</feature>
<organism evidence="2 3">
    <name type="scientific">Sulfuricurvum kujiense (strain ATCC BAA-921 / DSM 16994 / JCM 11577 / YK-1)</name>
    <dbReference type="NCBI Taxonomy" id="709032"/>
    <lineage>
        <taxon>Bacteria</taxon>
        <taxon>Pseudomonadati</taxon>
        <taxon>Campylobacterota</taxon>
        <taxon>Epsilonproteobacteria</taxon>
        <taxon>Campylobacterales</taxon>
        <taxon>Sulfurimonadaceae</taxon>
        <taxon>Sulfuricurvum</taxon>
    </lineage>
</organism>
<name>E4U0V5_SULKY</name>
<keyword evidence="1" id="KW-1133">Transmembrane helix</keyword>
<proteinExistence type="predicted"/>
<dbReference type="KEGG" id="sku:Sulku_0665"/>
<dbReference type="HOGENOM" id="CLU_057288_0_0_7"/>
<feature type="transmembrane region" description="Helical" evidence="1">
    <location>
        <begin position="58"/>
        <end position="78"/>
    </location>
</feature>
<keyword evidence="1" id="KW-0472">Membrane</keyword>
<keyword evidence="1" id="KW-0812">Transmembrane</keyword>
<feature type="transmembrane region" description="Helical" evidence="1">
    <location>
        <begin position="227"/>
        <end position="246"/>
    </location>
</feature>
<protein>
    <submittedName>
        <fullName evidence="2">Integral membrane protein</fullName>
    </submittedName>
</protein>
<feature type="transmembrane region" description="Helical" evidence="1">
    <location>
        <begin position="285"/>
        <end position="308"/>
    </location>
</feature>
<dbReference type="Proteomes" id="UP000008721">
    <property type="component" value="Chromosome"/>
</dbReference>
<sequence>MREKVFLSLILGINFLILLLQVKGLSIGFHEAKILYGEPSPLQLLISSSLHFFGQNDYALRVPMISLHLLSALLLYGISKHYVSRTGDRLWIILIYVLLPGVTSAALVVDNAGLLIASLFLFGYLYLNYGRYALGLVPFLIGIDPAFAYLFFAIAMYGVYRKEYVYIGVGLISLSISLYFYGIHIGGLPESRFLDVLGVYTAIFSPIVFLYLFYVLYRRMIAKEWDLIWMISMSAFLISLLLSFRQKVEVQTFAPFLLLALPLAAQTFLHTYRIRLREFRRRYRILFYSAFFLLIVNALAVFFNHYFYHFIKNPTHHFSYSMHVAKELSNQLHRNDIHCIDADNEKLQLRLRFYGITHCENYRLDSEKVKGAKKVTISYINTPIYRAYVTKVNK</sequence>